<dbReference type="AlphaFoldDB" id="A0A835JI29"/>
<evidence type="ECO:0000256" key="1">
    <source>
        <dbReference type="ARBA" id="ARBA00007109"/>
    </source>
</evidence>
<feature type="compositionally biased region" description="Low complexity" evidence="2">
    <location>
        <begin position="299"/>
        <end position="312"/>
    </location>
</feature>
<evidence type="ECO:0000259" key="3">
    <source>
        <dbReference type="Pfam" id="PF05605"/>
    </source>
</evidence>
<feature type="compositionally biased region" description="Basic and acidic residues" evidence="2">
    <location>
        <begin position="283"/>
        <end position="298"/>
    </location>
</feature>
<keyword evidence="6" id="KW-1185">Reference proteome</keyword>
<feature type="domain" description="Di19 zinc-binding" evidence="3">
    <location>
        <begin position="172"/>
        <end position="223"/>
    </location>
</feature>
<feature type="region of interest" description="Disordered" evidence="2">
    <location>
        <begin position="254"/>
        <end position="322"/>
    </location>
</feature>
<evidence type="ECO:0000259" key="4">
    <source>
        <dbReference type="Pfam" id="PF14571"/>
    </source>
</evidence>
<dbReference type="InterPro" id="IPR008598">
    <property type="entry name" value="Di19_Zn-bd"/>
</dbReference>
<evidence type="ECO:0008006" key="7">
    <source>
        <dbReference type="Google" id="ProtNLM"/>
    </source>
</evidence>
<comment type="similarity">
    <text evidence="1">Belongs to the Di19 family.</text>
</comment>
<accession>A0A835JI29</accession>
<dbReference type="PANTHER" id="PTHR31875">
    <property type="entry name" value="PROTEIN DEHYDRATION-INDUCED 19"/>
    <property type="match status" value="1"/>
</dbReference>
<protein>
    <recommendedName>
        <fullName evidence="7">Drought induced 19 protein type zinc-binding domain-containing protein</fullName>
    </recommendedName>
</protein>
<dbReference type="Proteomes" id="UP000657918">
    <property type="component" value="Unassembled WGS sequence"/>
</dbReference>
<evidence type="ECO:0000313" key="5">
    <source>
        <dbReference type="EMBL" id="KAF9671612.1"/>
    </source>
</evidence>
<dbReference type="InterPro" id="IPR033347">
    <property type="entry name" value="Di19"/>
</dbReference>
<dbReference type="OrthoDB" id="9049620at2759"/>
<comment type="caution">
    <text evidence="5">The sequence shown here is derived from an EMBL/GenBank/DDBJ whole genome shotgun (WGS) entry which is preliminary data.</text>
</comment>
<evidence type="ECO:0000256" key="2">
    <source>
        <dbReference type="SAM" id="MobiDB-lite"/>
    </source>
</evidence>
<organism evidence="5 6">
    <name type="scientific">Salix dunnii</name>
    <dbReference type="NCBI Taxonomy" id="1413687"/>
    <lineage>
        <taxon>Eukaryota</taxon>
        <taxon>Viridiplantae</taxon>
        <taxon>Streptophyta</taxon>
        <taxon>Embryophyta</taxon>
        <taxon>Tracheophyta</taxon>
        <taxon>Spermatophyta</taxon>
        <taxon>Magnoliopsida</taxon>
        <taxon>eudicotyledons</taxon>
        <taxon>Gunneridae</taxon>
        <taxon>Pentapetalae</taxon>
        <taxon>rosids</taxon>
        <taxon>fabids</taxon>
        <taxon>Malpighiales</taxon>
        <taxon>Salicaceae</taxon>
        <taxon>Saliceae</taxon>
        <taxon>Salix</taxon>
    </lineage>
</organism>
<dbReference type="Pfam" id="PF14571">
    <property type="entry name" value="Di19_C"/>
    <property type="match status" value="1"/>
</dbReference>
<feature type="domain" description="Di19 C-terminal" evidence="4">
    <location>
        <begin position="248"/>
        <end position="334"/>
    </location>
</feature>
<dbReference type="PANTHER" id="PTHR31875:SF24">
    <property type="entry name" value="PROTEIN DEHYDRATION-INDUCED 19 HOMOLOG 5"/>
    <property type="match status" value="1"/>
</dbReference>
<proteinExistence type="inferred from homology"/>
<reference evidence="5 6" key="1">
    <citation type="submission" date="2020-10" db="EMBL/GenBank/DDBJ databases">
        <title>Plant Genome Project.</title>
        <authorList>
            <person name="Zhang R.-G."/>
        </authorList>
    </citation>
    <scope>NUCLEOTIDE SEQUENCE [LARGE SCALE GENOMIC DNA]</scope>
    <source>
        <strain evidence="5">FAFU-HL-1</strain>
        <tissue evidence="5">Leaf</tissue>
    </source>
</reference>
<name>A0A835JI29_9ROSI</name>
<dbReference type="EMBL" id="JADGMS010000012">
    <property type="protein sequence ID" value="KAF9671612.1"/>
    <property type="molecule type" value="Genomic_DNA"/>
</dbReference>
<sequence length="335" mass="37362">MDADFWTSRVHSAKKLSAIQAATRHSASKGLRRTYSIENAVIKEKGFETFKGKLYLSRTRIQSSFKNKNTIKPFAKSFGFSTLRDEESKKKPVANTTHNHCECGYWDECVGEELNGFDNRKRLDFVIDGALSSEKHWFWSSNLTDFALGYVSTGNHLTMDDSDGDDNSRALFPCPFCYVEIEVHVFCSHLQDEHCFALKNAVCPLCAANLGKDAIEHFIVHHATSLKHRRKHKKSGLLTGSSAMLGKDLSSFLGSSTNRRTNTHESAPDPLLSPFVVNPSLSDPRKSQHDEPVDKSASDSKSSGMSSLDGGSQVDYEEQRQKSTFVQQLIASTIL</sequence>
<dbReference type="Pfam" id="PF05605">
    <property type="entry name" value="zf-Di19"/>
    <property type="match status" value="1"/>
</dbReference>
<gene>
    <name evidence="5" type="ORF">SADUNF_Sadunf12G0065600</name>
</gene>
<evidence type="ECO:0000313" key="6">
    <source>
        <dbReference type="Proteomes" id="UP000657918"/>
    </source>
</evidence>
<dbReference type="InterPro" id="IPR027935">
    <property type="entry name" value="Di19_C"/>
</dbReference>